<accession>S3ID44</accession>
<dbReference type="eggNOG" id="COG1525">
    <property type="taxonomic scope" value="Bacteria"/>
</dbReference>
<reference evidence="1 2" key="1">
    <citation type="journal article" date="2012" name="J. Bacteriol.">
        <title>Genome sequence of Rhizobium grahamii CCGE502, a broad-host-range symbiont with low nodulation competitiveness in Phaseolus vulgaris.</title>
        <authorList>
            <person name="Althabegoiti M.J."/>
            <person name="Lozano L."/>
            <person name="Torres-Tejerizo G."/>
            <person name="Ormeno-Orrillo E."/>
            <person name="Rogel M.A."/>
            <person name="Gonzalez V."/>
            <person name="Martinez-Romero E."/>
        </authorList>
    </citation>
    <scope>NUCLEOTIDE SEQUENCE [LARGE SCALE GENOMIC DNA]</scope>
    <source>
        <strain evidence="1 2">CCGE 502</strain>
    </source>
</reference>
<dbReference type="EMBL" id="AEYE02000017">
    <property type="protein sequence ID" value="EPE97068.1"/>
    <property type="molecule type" value="Genomic_DNA"/>
</dbReference>
<organism evidence="1 2">
    <name type="scientific">Rhizobium grahamii CCGE 502</name>
    <dbReference type="NCBI Taxonomy" id="990285"/>
    <lineage>
        <taxon>Bacteria</taxon>
        <taxon>Pseudomonadati</taxon>
        <taxon>Pseudomonadota</taxon>
        <taxon>Alphaproteobacteria</taxon>
        <taxon>Hyphomicrobiales</taxon>
        <taxon>Rhizobiaceae</taxon>
        <taxon>Rhizobium/Agrobacterium group</taxon>
        <taxon>Rhizobium</taxon>
    </lineage>
</organism>
<dbReference type="AlphaFoldDB" id="S3ID44"/>
<dbReference type="HOGENOM" id="CLU_1208790_0_0_5"/>
<dbReference type="Gene3D" id="2.40.50.90">
    <property type="match status" value="1"/>
</dbReference>
<dbReference type="SUPFAM" id="SSF50199">
    <property type="entry name" value="Staphylococcal nuclease"/>
    <property type="match status" value="1"/>
</dbReference>
<evidence type="ECO:0000313" key="2">
    <source>
        <dbReference type="Proteomes" id="UP000014411"/>
    </source>
</evidence>
<name>S3ID44_9HYPH</name>
<dbReference type="STRING" id="990285.RGCCGE502_16930"/>
<evidence type="ECO:0000313" key="1">
    <source>
        <dbReference type="EMBL" id="EPE97068.1"/>
    </source>
</evidence>
<protein>
    <submittedName>
        <fullName evidence="1">Nuclease</fullName>
    </submittedName>
</protein>
<keyword evidence="2" id="KW-1185">Reference proteome</keyword>
<sequence>MTVANCFEDITSCAFGAMWNATVSPLRVVGLMVVVTITTATTSRSADAINSPPWSSRKHSGSLELAGRASVIDGRTLLFPEHGLRVTLAGVDGCDLPQWAFNGDVRDAAGDRLKPVPCGAFAKAWLKRSIGAHRVECRIGGRGYLRTGRCRAGGRDLAFELLRVGWARVAPGNTAVATYRLAQSRAMDARYGMWGTYVLDMNEWRQKAIDRTPSRRPVADYNLLRQRRAEISPPFVDAKRSPKRTDR</sequence>
<gene>
    <name evidence="1" type="ORF">RGCCGE502_16930</name>
</gene>
<dbReference type="InterPro" id="IPR035437">
    <property type="entry name" value="SNase_OB-fold_sf"/>
</dbReference>
<dbReference type="Proteomes" id="UP000014411">
    <property type="component" value="Unassembled WGS sequence"/>
</dbReference>
<proteinExistence type="predicted"/>
<comment type="caution">
    <text evidence="1">The sequence shown here is derived from an EMBL/GenBank/DDBJ whole genome shotgun (WGS) entry which is preliminary data.</text>
</comment>
<dbReference type="RefSeq" id="WP_016555381.1">
    <property type="nucleotide sequence ID" value="NZ_AEYE02000017.1"/>
</dbReference>